<protein>
    <submittedName>
        <fullName evidence="2">Uncharacterized protein</fullName>
    </submittedName>
</protein>
<organism evidence="2 3">
    <name type="scientific">Sedimentitalea xiamensis</name>
    <dbReference type="NCBI Taxonomy" id="3050037"/>
    <lineage>
        <taxon>Bacteria</taxon>
        <taxon>Pseudomonadati</taxon>
        <taxon>Pseudomonadota</taxon>
        <taxon>Alphaproteobacteria</taxon>
        <taxon>Rhodobacterales</taxon>
        <taxon>Paracoccaceae</taxon>
        <taxon>Sedimentitalea</taxon>
    </lineage>
</organism>
<evidence type="ECO:0000256" key="1">
    <source>
        <dbReference type="SAM" id="MobiDB-lite"/>
    </source>
</evidence>
<proteinExistence type="predicted"/>
<sequence>MGLKIHRGSGWCSDKHGTDNPGRPDGDPHLARAGMRFLGLDDFQDLRPAILTELNCFHDVFL</sequence>
<feature type="region of interest" description="Disordered" evidence="1">
    <location>
        <begin position="1"/>
        <end position="30"/>
    </location>
</feature>
<reference evidence="2 3" key="1">
    <citation type="submission" date="2023-05" db="EMBL/GenBank/DDBJ databases">
        <title>Sedimentitalea sp. nov. JM2-8.</title>
        <authorList>
            <person name="Huang J."/>
        </authorList>
    </citation>
    <scope>NUCLEOTIDE SEQUENCE [LARGE SCALE GENOMIC DNA]</scope>
    <source>
        <strain evidence="2 3">JM2-8</strain>
    </source>
</reference>
<gene>
    <name evidence="2" type="ORF">QO034_20065</name>
</gene>
<evidence type="ECO:0000313" key="2">
    <source>
        <dbReference type="EMBL" id="MDK3075379.1"/>
    </source>
</evidence>
<accession>A0ABT7FJR2</accession>
<keyword evidence="3" id="KW-1185">Reference proteome</keyword>
<comment type="caution">
    <text evidence="2">The sequence shown here is derived from an EMBL/GenBank/DDBJ whole genome shotgun (WGS) entry which is preliminary data.</text>
</comment>
<dbReference type="EMBL" id="JASNJE010000036">
    <property type="protein sequence ID" value="MDK3075379.1"/>
    <property type="molecule type" value="Genomic_DNA"/>
</dbReference>
<feature type="compositionally biased region" description="Basic and acidic residues" evidence="1">
    <location>
        <begin position="13"/>
        <end position="30"/>
    </location>
</feature>
<evidence type="ECO:0000313" key="3">
    <source>
        <dbReference type="Proteomes" id="UP001227126"/>
    </source>
</evidence>
<name>A0ABT7FJR2_9RHOB</name>
<dbReference type="Proteomes" id="UP001227126">
    <property type="component" value="Unassembled WGS sequence"/>
</dbReference>